<sequence length="277" mass="31371">MYRTTPVVVCVRGEGRTSASGGQWGRLETRGVDGLMGTAVATPVRLSVRRDDEAVVEDLEWPSVPLGLLREARPWRTFRWFKGQQHYSGTYWSATMGDHVIYESRLELGRLLFADFAPAVRHIVAQPFLLKTDVDGKIRKHIPDYLLLADDGPMVVDVKPRRRLQKPEVAFTFAWTREAVASRGWQYEVWSEPDPHVLENIRFLAGYRRDWLFDPDLVAALRAADLDGMPLGDAFRLLPECPRPLVKSAVLHLLWSGHVTTALDRPLSAAHVLRRAA</sequence>
<name>A0ABW2GFC7_9ACTN</name>
<keyword evidence="2" id="KW-1185">Reference proteome</keyword>
<organism evidence="1 2">
    <name type="scientific">Streptomyces polyrhachis</name>
    <dbReference type="NCBI Taxonomy" id="1282885"/>
    <lineage>
        <taxon>Bacteria</taxon>
        <taxon>Bacillati</taxon>
        <taxon>Actinomycetota</taxon>
        <taxon>Actinomycetes</taxon>
        <taxon>Kitasatosporales</taxon>
        <taxon>Streptomycetaceae</taxon>
        <taxon>Streptomyces</taxon>
    </lineage>
</organism>
<evidence type="ECO:0000313" key="1">
    <source>
        <dbReference type="EMBL" id="MFC7219403.1"/>
    </source>
</evidence>
<gene>
    <name evidence="1" type="ORF">ACFQLX_14670</name>
</gene>
<dbReference type="EMBL" id="JBHSZO010000020">
    <property type="protein sequence ID" value="MFC7219403.1"/>
    <property type="molecule type" value="Genomic_DNA"/>
</dbReference>
<proteinExistence type="predicted"/>
<dbReference type="InterPro" id="IPR048000">
    <property type="entry name" value="TnsA-like"/>
</dbReference>
<dbReference type="RefSeq" id="WP_386415062.1">
    <property type="nucleotide sequence ID" value="NZ_JBHSZO010000020.1"/>
</dbReference>
<reference evidence="2" key="1">
    <citation type="journal article" date="2019" name="Int. J. Syst. Evol. Microbiol.">
        <title>The Global Catalogue of Microorganisms (GCM) 10K type strain sequencing project: providing services to taxonomists for standard genome sequencing and annotation.</title>
        <authorList>
            <consortium name="The Broad Institute Genomics Platform"/>
            <consortium name="The Broad Institute Genome Sequencing Center for Infectious Disease"/>
            <person name="Wu L."/>
            <person name="Ma J."/>
        </authorList>
    </citation>
    <scope>NUCLEOTIDE SEQUENCE [LARGE SCALE GENOMIC DNA]</scope>
    <source>
        <strain evidence="2">CGMCC 1.13681</strain>
    </source>
</reference>
<evidence type="ECO:0000313" key="2">
    <source>
        <dbReference type="Proteomes" id="UP001596413"/>
    </source>
</evidence>
<dbReference type="Proteomes" id="UP001596413">
    <property type="component" value="Unassembled WGS sequence"/>
</dbReference>
<dbReference type="NCBIfam" id="NF033179">
    <property type="entry name" value="TnsA_like_Actin"/>
    <property type="match status" value="1"/>
</dbReference>
<accession>A0ABW2GFC7</accession>
<comment type="caution">
    <text evidence="1">The sequence shown here is derived from an EMBL/GenBank/DDBJ whole genome shotgun (WGS) entry which is preliminary data.</text>
</comment>
<protein>
    <submittedName>
        <fullName evidence="1">TnsA-like heteromeric transposase endonuclease subunit</fullName>
    </submittedName>
</protein>